<organism evidence="2 3">
    <name type="scientific">Rugosimonospora africana</name>
    <dbReference type="NCBI Taxonomy" id="556532"/>
    <lineage>
        <taxon>Bacteria</taxon>
        <taxon>Bacillati</taxon>
        <taxon>Actinomycetota</taxon>
        <taxon>Actinomycetes</taxon>
        <taxon>Micromonosporales</taxon>
        <taxon>Micromonosporaceae</taxon>
        <taxon>Rugosimonospora</taxon>
    </lineage>
</organism>
<keyword evidence="3" id="KW-1185">Reference proteome</keyword>
<feature type="region of interest" description="Disordered" evidence="1">
    <location>
        <begin position="1"/>
        <end position="29"/>
    </location>
</feature>
<dbReference type="Pfam" id="PF14428">
    <property type="entry name" value="DddA-like"/>
    <property type="match status" value="1"/>
</dbReference>
<sequence length="143" mass="15492">MRQAAAGLPRRHENQGPTHGELFDPAGNPLLPDGVPLAGGRVRSGDDPALLTGLNLSPREAASRSLRGHVEAYVAAWMRDRKLPDDVVLVINNRVCPGPLSCRNLLGSVMKPGHRITVYETDPDGTLRRQPRVFTGTGERITT</sequence>
<evidence type="ECO:0000313" key="3">
    <source>
        <dbReference type="Proteomes" id="UP000642748"/>
    </source>
</evidence>
<dbReference type="Proteomes" id="UP000642748">
    <property type="component" value="Unassembled WGS sequence"/>
</dbReference>
<dbReference type="AlphaFoldDB" id="A0A8J3VWZ9"/>
<comment type="caution">
    <text evidence="2">The sequence shown here is derived from an EMBL/GenBank/DDBJ whole genome shotgun (WGS) entry which is preliminary data.</text>
</comment>
<dbReference type="InterPro" id="IPR032724">
    <property type="entry name" value="SCP1.201-like"/>
</dbReference>
<evidence type="ECO:0008006" key="4">
    <source>
        <dbReference type="Google" id="ProtNLM"/>
    </source>
</evidence>
<protein>
    <recommendedName>
        <fullName evidence="4">SCP1.201-like deaminase</fullName>
    </recommendedName>
</protein>
<proteinExistence type="predicted"/>
<name>A0A8J3VWZ9_9ACTN</name>
<dbReference type="EMBL" id="BONZ01000126">
    <property type="protein sequence ID" value="GIH21371.1"/>
    <property type="molecule type" value="Genomic_DNA"/>
</dbReference>
<reference evidence="2" key="1">
    <citation type="submission" date="2021-01" db="EMBL/GenBank/DDBJ databases">
        <title>Whole genome shotgun sequence of Rugosimonospora africana NBRC 104875.</title>
        <authorList>
            <person name="Komaki H."/>
            <person name="Tamura T."/>
        </authorList>
    </citation>
    <scope>NUCLEOTIDE SEQUENCE</scope>
    <source>
        <strain evidence="2">NBRC 104875</strain>
    </source>
</reference>
<evidence type="ECO:0000256" key="1">
    <source>
        <dbReference type="SAM" id="MobiDB-lite"/>
    </source>
</evidence>
<feature type="region of interest" description="Disordered" evidence="1">
    <location>
        <begin position="121"/>
        <end position="143"/>
    </location>
</feature>
<gene>
    <name evidence="2" type="ORF">Raf01_95430</name>
</gene>
<evidence type="ECO:0000313" key="2">
    <source>
        <dbReference type="EMBL" id="GIH21371.1"/>
    </source>
</evidence>
<accession>A0A8J3VWZ9</accession>